<dbReference type="RefSeq" id="WP_160684284.1">
    <property type="nucleotide sequence ID" value="NZ_WTYW01000003.1"/>
</dbReference>
<protein>
    <submittedName>
        <fullName evidence="1">Uncharacterized protein</fullName>
    </submittedName>
</protein>
<name>A0A844ZHP2_9SPHN</name>
<evidence type="ECO:0000313" key="1">
    <source>
        <dbReference type="EMBL" id="MXO86762.1"/>
    </source>
</evidence>
<dbReference type="AlphaFoldDB" id="A0A844ZHP2"/>
<gene>
    <name evidence="1" type="ORF">GRI38_12075</name>
</gene>
<accession>A0A844ZHP2</accession>
<comment type="caution">
    <text evidence="1">The sequence shown here is derived from an EMBL/GenBank/DDBJ whole genome shotgun (WGS) entry which is preliminary data.</text>
</comment>
<keyword evidence="2" id="KW-1185">Reference proteome</keyword>
<reference evidence="1 2" key="1">
    <citation type="submission" date="2019-12" db="EMBL/GenBank/DDBJ databases">
        <title>Genomic-based taxomic classification of the family Erythrobacteraceae.</title>
        <authorList>
            <person name="Xu L."/>
        </authorList>
    </citation>
    <scope>NUCLEOTIDE SEQUENCE [LARGE SCALE GENOMIC DNA]</scope>
    <source>
        <strain evidence="1 2">MCCC 1A09962</strain>
    </source>
</reference>
<sequence length="85" mass="9454">MVNDWLTMLNAKQAERGEPPTIGEFRQARLGKLVAQISRRGQLRDQFVPAKATKGFPLATRRHVGFLYIALEHGQGVTAAQVKNP</sequence>
<organism evidence="1 2">
    <name type="scientific">Parapontixanthobacter aurantiacus</name>
    <dbReference type="NCBI Taxonomy" id="1463599"/>
    <lineage>
        <taxon>Bacteria</taxon>
        <taxon>Pseudomonadati</taxon>
        <taxon>Pseudomonadota</taxon>
        <taxon>Alphaproteobacteria</taxon>
        <taxon>Sphingomonadales</taxon>
        <taxon>Erythrobacteraceae</taxon>
        <taxon>Parapontixanthobacter</taxon>
    </lineage>
</organism>
<proteinExistence type="predicted"/>
<evidence type="ECO:0000313" key="2">
    <source>
        <dbReference type="Proteomes" id="UP000433104"/>
    </source>
</evidence>
<dbReference type="Proteomes" id="UP000433104">
    <property type="component" value="Unassembled WGS sequence"/>
</dbReference>
<dbReference type="EMBL" id="WTYW01000003">
    <property type="protein sequence ID" value="MXO86762.1"/>
    <property type="molecule type" value="Genomic_DNA"/>
</dbReference>